<keyword evidence="1" id="KW-1133">Transmembrane helix</keyword>
<evidence type="ECO:0000256" key="1">
    <source>
        <dbReference type="SAM" id="Phobius"/>
    </source>
</evidence>
<keyword evidence="1" id="KW-0472">Membrane</keyword>
<accession>A0A5B8XJ23</accession>
<dbReference type="RefSeq" id="WP_146820881.1">
    <property type="nucleotide sequence ID" value="NZ_CP029077.1"/>
</dbReference>
<keyword evidence="3" id="KW-1185">Reference proteome</keyword>
<name>A0A5B8XJ23_9RICK</name>
<dbReference type="EMBL" id="CP029077">
    <property type="protein sequence ID" value="QED23617.1"/>
    <property type="molecule type" value="Genomic_DNA"/>
</dbReference>
<evidence type="ECO:0000313" key="2">
    <source>
        <dbReference type="EMBL" id="QED23617.1"/>
    </source>
</evidence>
<dbReference type="PROSITE" id="PS51257">
    <property type="entry name" value="PROKAR_LIPOPROTEIN"/>
    <property type="match status" value="1"/>
</dbReference>
<gene>
    <name evidence="2" type="ORF">Deia_00830</name>
</gene>
<organism evidence="2 3">
    <name type="scientific">Candidatus Deianiraea vastatrix</name>
    <dbReference type="NCBI Taxonomy" id="2163644"/>
    <lineage>
        <taxon>Bacteria</taxon>
        <taxon>Pseudomonadati</taxon>
        <taxon>Pseudomonadota</taxon>
        <taxon>Alphaproteobacteria</taxon>
        <taxon>Rickettsiales</taxon>
        <taxon>Candidatus Deianiraeaceae</taxon>
        <taxon>Candidatus Deianiraea</taxon>
    </lineage>
</organism>
<evidence type="ECO:0000313" key="3">
    <source>
        <dbReference type="Proteomes" id="UP000321934"/>
    </source>
</evidence>
<proteinExistence type="predicted"/>
<reference evidence="2 3" key="1">
    <citation type="journal article" date="2019" name="ISME J.">
        <title>Deianiraea, an extracellular bacterium associated with the ciliate Paramecium, suggests an alternative scenario for the evolution of Rickettsiales.</title>
        <authorList>
            <person name="Castelli M."/>
            <person name="Sabaneyeva E."/>
            <person name="Lanzoni O."/>
            <person name="Lebedeva N."/>
            <person name="Floriano A.M."/>
            <person name="Gaiarsa S."/>
            <person name="Benken K."/>
            <person name="Modeo L."/>
            <person name="Bandi C."/>
            <person name="Potekhin A."/>
            <person name="Sassera D."/>
            <person name="Petroni G."/>
        </authorList>
    </citation>
    <scope>NUCLEOTIDE SEQUENCE [LARGE SCALE GENOMIC DNA]</scope>
    <source>
        <strain evidence="2">CyL4-1</strain>
    </source>
</reference>
<feature type="transmembrane region" description="Helical" evidence="1">
    <location>
        <begin position="58"/>
        <end position="78"/>
    </location>
</feature>
<sequence length="293" mass="35587">MKSFLKKYWWALVLLLGACIWHFSLFEKLLTLILRICRHYSDLYTTKYPKDGLPYKDIAWADWFGTVFSAGAMIFLWWQIREQKKQFEEQQQYNRSMEVFKIVQKNGDSMKEKLDIIIWDLPFQFKEGQNENTNEQNDFMQISKVYGSIGNFIKSCLINFNEIRHSYIKKEFQRYVVHMTSTPMVRQLILHNKYCEYCNENEIECEYCSAILYKYLFNKYEYIDNIDYISFFILFYRKEDLKINAPWLYDLCENWIKDEIKTGKLAEETKFLQHTEKWLKANTVDKNGWFGKD</sequence>
<dbReference type="AlphaFoldDB" id="A0A5B8XJ23"/>
<keyword evidence="1" id="KW-0812">Transmembrane</keyword>
<protein>
    <submittedName>
        <fullName evidence="2">Uncharacterized protein</fullName>
    </submittedName>
</protein>
<dbReference type="Proteomes" id="UP000321934">
    <property type="component" value="Chromosome"/>
</dbReference>